<sequence length="384" mass="42072">MSLTSLIAFLCYLITAPANTARILGRRELETQADKIYQDLDELDTLSTSQFSLPASHLCELKKAAVAPPATPKADSGHEAAAATPGTGVKKTPRKPRAPPKPFNQLSTSVSGAALIDVTYENETVLSKELPKQGGHGHLVKFVAPQPFELVGSYMLENGLQAVILKPSAPFPFMKLPAHIRKRILTLNLAPATKGRIEFTTDNKSGSVKAKEYSKEFKDNEFCTHSKHRAAVAILNKELAVEARQILYNFKLRFDTTTTLLNFLSQIGDDARKAMSTITITSYIKSTAMPCMNMLADCRNLKKITIIGGVGVNSTPQKAAKNFFTESGRLLQAIVNAADGDKDAALDVVTFGKKCFTIKEEDDVVEWDNEHIEDFAEQITDKLK</sequence>
<feature type="region of interest" description="Disordered" evidence="1">
    <location>
        <begin position="69"/>
        <end position="106"/>
    </location>
</feature>
<feature type="non-terminal residue" evidence="3">
    <location>
        <position position="1"/>
    </location>
</feature>
<gene>
    <name evidence="3" type="ORF">KCU98_g7023</name>
</gene>
<keyword evidence="2" id="KW-0732">Signal</keyword>
<feature type="signal peptide" evidence="2">
    <location>
        <begin position="1"/>
        <end position="20"/>
    </location>
</feature>
<dbReference type="Proteomes" id="UP000729357">
    <property type="component" value="Unassembled WGS sequence"/>
</dbReference>
<proteinExistence type="predicted"/>
<evidence type="ECO:0000256" key="2">
    <source>
        <dbReference type="SAM" id="SignalP"/>
    </source>
</evidence>
<keyword evidence="4" id="KW-1185">Reference proteome</keyword>
<protein>
    <submittedName>
        <fullName evidence="3">Uncharacterized protein</fullName>
    </submittedName>
</protein>
<reference evidence="3" key="2">
    <citation type="submission" date="2021-08" db="EMBL/GenBank/DDBJ databases">
        <authorList>
            <person name="Gostincar C."/>
            <person name="Sun X."/>
            <person name="Song Z."/>
            <person name="Gunde-Cimerman N."/>
        </authorList>
    </citation>
    <scope>NUCLEOTIDE SEQUENCE</scope>
    <source>
        <strain evidence="3">EXF-9298</strain>
    </source>
</reference>
<organism evidence="3 4">
    <name type="scientific">Aureobasidium melanogenum</name>
    <name type="common">Aureobasidium pullulans var. melanogenum</name>
    <dbReference type="NCBI Taxonomy" id="46634"/>
    <lineage>
        <taxon>Eukaryota</taxon>
        <taxon>Fungi</taxon>
        <taxon>Dikarya</taxon>
        <taxon>Ascomycota</taxon>
        <taxon>Pezizomycotina</taxon>
        <taxon>Dothideomycetes</taxon>
        <taxon>Dothideomycetidae</taxon>
        <taxon>Dothideales</taxon>
        <taxon>Saccotheciaceae</taxon>
        <taxon>Aureobasidium</taxon>
    </lineage>
</organism>
<evidence type="ECO:0000313" key="4">
    <source>
        <dbReference type="Proteomes" id="UP000729357"/>
    </source>
</evidence>
<comment type="caution">
    <text evidence="3">The sequence shown here is derived from an EMBL/GenBank/DDBJ whole genome shotgun (WGS) entry which is preliminary data.</text>
</comment>
<evidence type="ECO:0000256" key="1">
    <source>
        <dbReference type="SAM" id="MobiDB-lite"/>
    </source>
</evidence>
<dbReference type="AlphaFoldDB" id="A0A9P8JW93"/>
<reference evidence="3" key="1">
    <citation type="journal article" date="2021" name="J Fungi (Basel)">
        <title>Virulence traits and population genomics of the black yeast Aureobasidium melanogenum.</title>
        <authorList>
            <person name="Cernosa A."/>
            <person name="Sun X."/>
            <person name="Gostincar C."/>
            <person name="Fang C."/>
            <person name="Gunde-Cimerman N."/>
            <person name="Song Z."/>
        </authorList>
    </citation>
    <scope>NUCLEOTIDE SEQUENCE</scope>
    <source>
        <strain evidence="3">EXF-9298</strain>
    </source>
</reference>
<evidence type="ECO:0000313" key="3">
    <source>
        <dbReference type="EMBL" id="KAG9982084.1"/>
    </source>
</evidence>
<name>A0A9P8JW93_AURME</name>
<dbReference type="EMBL" id="JAHFXS010000762">
    <property type="protein sequence ID" value="KAG9982084.1"/>
    <property type="molecule type" value="Genomic_DNA"/>
</dbReference>
<feature type="chain" id="PRO_5040240010" evidence="2">
    <location>
        <begin position="21"/>
        <end position="384"/>
    </location>
</feature>
<accession>A0A9P8JW93</accession>